<dbReference type="RefSeq" id="WP_131363704.1">
    <property type="nucleotide sequence ID" value="NZ_SJKB01000014.1"/>
</dbReference>
<dbReference type="PANTHER" id="PTHR43807">
    <property type="entry name" value="FI04487P"/>
    <property type="match status" value="1"/>
</dbReference>
<dbReference type="Pfam" id="PF00155">
    <property type="entry name" value="Aminotran_1_2"/>
    <property type="match status" value="1"/>
</dbReference>
<sequence length="383" mass="41357">MREHAVRLDGLGTTIFAEMSALAVATGSVNLGQGFPDTDGPDSLLEDAIAAIRAGANQYPPARGIPALRQAIVDHQKRFYDLSYDPDTQVLVTTGATEAVAAALLAFVEPGDEVIALEPYYDSYAAGIAFAGGRRVPVTLRAPDYRLDLDELRAAVTPRTKVLLINSPHNPTGTVLTDDELRGICAVAIEHDLVVITDEVYEHLVYDGLRHTPLASYDGMAERTVSISSAGKTFSVTGWKIGWVTGAPEVVTAVTTAKQFLTFTSGAPFQPAVANALALGNEYFDALRADLQSRRDLLCDGLAALGFEVHRPAGTYFVTTDIRPLGHTDGIAFCRMLPERAGVVAIPHQVFYDNPDPGRPLVRWAFCKQPQILQEALTRLQNL</sequence>
<reference evidence="7 8" key="1">
    <citation type="submission" date="2019-02" db="EMBL/GenBank/DDBJ databases">
        <title>Kribbella capetownensis sp. nov. and Kribbella speibonae sp. nov., isolated from soil.</title>
        <authorList>
            <person name="Curtis S.M."/>
            <person name="Norton I."/>
            <person name="Everest G.J."/>
            <person name="Meyers P.R."/>
        </authorList>
    </citation>
    <scope>NUCLEOTIDE SEQUENCE [LARGE SCALE GENOMIC DNA]</scope>
    <source>
        <strain evidence="7 8">NRRL B-24813</strain>
    </source>
</reference>
<dbReference type="NCBIfam" id="NF005855">
    <property type="entry name" value="PRK07777.1"/>
    <property type="match status" value="1"/>
</dbReference>
<dbReference type="Gene3D" id="3.90.1150.10">
    <property type="entry name" value="Aspartate Aminotransferase, domain 1"/>
    <property type="match status" value="1"/>
</dbReference>
<dbReference type="InterPro" id="IPR015424">
    <property type="entry name" value="PyrdxlP-dep_Trfase"/>
</dbReference>
<dbReference type="Proteomes" id="UP000291144">
    <property type="component" value="Unassembled WGS sequence"/>
</dbReference>
<evidence type="ECO:0000313" key="7">
    <source>
        <dbReference type="EMBL" id="TCC55925.1"/>
    </source>
</evidence>
<dbReference type="AlphaFoldDB" id="A0A4R0KJR0"/>
<dbReference type="InterPro" id="IPR015421">
    <property type="entry name" value="PyrdxlP-dep_Trfase_major"/>
</dbReference>
<keyword evidence="3" id="KW-0032">Aminotransferase</keyword>
<dbReference type="InterPro" id="IPR004839">
    <property type="entry name" value="Aminotransferase_I/II_large"/>
</dbReference>
<comment type="caution">
    <text evidence="7">The sequence shown here is derived from an EMBL/GenBank/DDBJ whole genome shotgun (WGS) entry which is preliminary data.</text>
</comment>
<keyword evidence="5" id="KW-0663">Pyridoxal phosphate</keyword>
<dbReference type="EMBL" id="SJKB01000014">
    <property type="protein sequence ID" value="TCC55925.1"/>
    <property type="molecule type" value="Genomic_DNA"/>
</dbReference>
<dbReference type="GO" id="GO:0030170">
    <property type="term" value="F:pyridoxal phosphate binding"/>
    <property type="evidence" value="ECO:0007669"/>
    <property type="project" value="InterPro"/>
</dbReference>
<accession>A0A4R0KJR0</accession>
<dbReference type="PANTHER" id="PTHR43807:SF20">
    <property type="entry name" value="FI04487P"/>
    <property type="match status" value="1"/>
</dbReference>
<evidence type="ECO:0000313" key="8">
    <source>
        <dbReference type="Proteomes" id="UP000291144"/>
    </source>
</evidence>
<dbReference type="InterPro" id="IPR015422">
    <property type="entry name" value="PyrdxlP-dep_Trfase_small"/>
</dbReference>
<dbReference type="Gene3D" id="3.40.640.10">
    <property type="entry name" value="Type I PLP-dependent aspartate aminotransferase-like (Major domain)"/>
    <property type="match status" value="1"/>
</dbReference>
<dbReference type="SUPFAM" id="SSF53383">
    <property type="entry name" value="PLP-dependent transferases"/>
    <property type="match status" value="1"/>
</dbReference>
<dbReference type="CDD" id="cd00609">
    <property type="entry name" value="AAT_like"/>
    <property type="match status" value="1"/>
</dbReference>
<evidence type="ECO:0000256" key="5">
    <source>
        <dbReference type="ARBA" id="ARBA00022898"/>
    </source>
</evidence>
<dbReference type="InterPro" id="IPR051326">
    <property type="entry name" value="Kynurenine-oxoglutarate_AT"/>
</dbReference>
<dbReference type="GO" id="GO:0005737">
    <property type="term" value="C:cytoplasm"/>
    <property type="evidence" value="ECO:0007669"/>
    <property type="project" value="TreeGrafter"/>
</dbReference>
<evidence type="ECO:0000256" key="2">
    <source>
        <dbReference type="ARBA" id="ARBA00007441"/>
    </source>
</evidence>
<comment type="cofactor">
    <cofactor evidence="1">
        <name>pyridoxal 5'-phosphate</name>
        <dbReference type="ChEBI" id="CHEBI:597326"/>
    </cofactor>
</comment>
<gene>
    <name evidence="7" type="primary">dapC</name>
    <name evidence="7" type="ORF">E0H73_34985</name>
</gene>
<dbReference type="OrthoDB" id="9763453at2"/>
<keyword evidence="4" id="KW-0808">Transferase</keyword>
<protein>
    <submittedName>
        <fullName evidence="7">Putative succinyldiaminopimelate transaminase DapC</fullName>
    </submittedName>
</protein>
<organism evidence="7 8">
    <name type="scientific">Kribbella pittospori</name>
    <dbReference type="NCBI Taxonomy" id="722689"/>
    <lineage>
        <taxon>Bacteria</taxon>
        <taxon>Bacillati</taxon>
        <taxon>Actinomycetota</taxon>
        <taxon>Actinomycetes</taxon>
        <taxon>Propionibacteriales</taxon>
        <taxon>Kribbellaceae</taxon>
        <taxon>Kribbella</taxon>
    </lineage>
</organism>
<dbReference type="FunFam" id="3.40.640.10:FF:000033">
    <property type="entry name" value="Aspartate aminotransferase"/>
    <property type="match status" value="1"/>
</dbReference>
<comment type="similarity">
    <text evidence="2">Belongs to the class-I pyridoxal-phosphate-dependent aminotransferase family.</text>
</comment>
<evidence type="ECO:0000256" key="3">
    <source>
        <dbReference type="ARBA" id="ARBA00022576"/>
    </source>
</evidence>
<name>A0A4R0KJR0_9ACTN</name>
<evidence type="ECO:0000256" key="1">
    <source>
        <dbReference type="ARBA" id="ARBA00001933"/>
    </source>
</evidence>
<evidence type="ECO:0000259" key="6">
    <source>
        <dbReference type="Pfam" id="PF00155"/>
    </source>
</evidence>
<feature type="domain" description="Aminotransferase class I/classII large" evidence="6">
    <location>
        <begin position="29"/>
        <end position="353"/>
    </location>
</feature>
<proteinExistence type="inferred from homology"/>
<keyword evidence="8" id="KW-1185">Reference proteome</keyword>
<evidence type="ECO:0000256" key="4">
    <source>
        <dbReference type="ARBA" id="ARBA00022679"/>
    </source>
</evidence>
<dbReference type="GO" id="GO:0016212">
    <property type="term" value="F:kynurenine-oxoglutarate transaminase activity"/>
    <property type="evidence" value="ECO:0007669"/>
    <property type="project" value="TreeGrafter"/>
</dbReference>